<dbReference type="InterPro" id="IPR036291">
    <property type="entry name" value="NAD(P)-bd_dom_sf"/>
</dbReference>
<evidence type="ECO:0000259" key="2">
    <source>
        <dbReference type="Pfam" id="PF08240"/>
    </source>
</evidence>
<dbReference type="GO" id="GO:0016491">
    <property type="term" value="F:oxidoreductase activity"/>
    <property type="evidence" value="ECO:0007669"/>
    <property type="project" value="TreeGrafter"/>
</dbReference>
<dbReference type="CDD" id="cd05188">
    <property type="entry name" value="MDR"/>
    <property type="match status" value="1"/>
</dbReference>
<sequence length="376" mass="39822">MSSHLPAEMKALVCAGVGKPLELKTIPTPTAIPGSVVVKIVAAAADYRIPHMLSGEIGFTFPSNLTPGSRAVGRIAATSIDTTSFREGQLVLLEPFIRARDDPSVQILWGMFDGVSSASKKLAADSWALGTFAEYTRVPLENCWALDETRLCGSPSDGGLGCSPAQLIHIATQAVAFGGLRAINLQAGERIIAAPASGNYSGAAVQVAVAMGANVIAMGRKLEPLRALQAQFPPGRVEVVPITGNVQADVAALKQWGPVDAYLDLSPAEAKESTHLRSCFLALRQYARVALMGVIRTDLPVPYALATWNSLTIVGKYMYEREDVRLLIKMAESGVLRVGSAEGVEVMGEFKLEQVEEAFALAAQHTGVGKMVVLAP</sequence>
<reference evidence="3" key="2">
    <citation type="submission" date="2023-06" db="EMBL/GenBank/DDBJ databases">
        <authorList>
            <consortium name="Lawrence Berkeley National Laboratory"/>
            <person name="Haridas S."/>
            <person name="Hensen N."/>
            <person name="Bonometti L."/>
            <person name="Westerberg I."/>
            <person name="Brannstrom I.O."/>
            <person name="Guillou S."/>
            <person name="Cros-Aarteil S."/>
            <person name="Calhoun S."/>
            <person name="Kuo A."/>
            <person name="Mondo S."/>
            <person name="Pangilinan J."/>
            <person name="Riley R."/>
            <person name="LaButti K."/>
            <person name="Andreopoulos B."/>
            <person name="Lipzen A."/>
            <person name="Chen C."/>
            <person name="Yanf M."/>
            <person name="Daum C."/>
            <person name="Ng V."/>
            <person name="Clum A."/>
            <person name="Steindorff A."/>
            <person name="Ohm R."/>
            <person name="Martin F."/>
            <person name="Silar P."/>
            <person name="Natvig D."/>
            <person name="Lalanne C."/>
            <person name="Gautier V."/>
            <person name="Ament-velasquez S.L."/>
            <person name="Kruys A."/>
            <person name="Hutchinson M.I."/>
            <person name="Powell A.J."/>
            <person name="Barry K."/>
            <person name="Miller A.N."/>
            <person name="Grigoriev I.V."/>
            <person name="Debuchy R."/>
            <person name="Gladieux P."/>
            <person name="Thoren M.H."/>
            <person name="Johannesson H."/>
        </authorList>
    </citation>
    <scope>NUCLEOTIDE SEQUENCE</scope>
    <source>
        <strain evidence="3">CBS 232.78</strain>
    </source>
</reference>
<dbReference type="PANTHER" id="PTHR43677">
    <property type="entry name" value="SHORT-CHAIN DEHYDROGENASE/REDUCTASE"/>
    <property type="match status" value="1"/>
</dbReference>
<dbReference type="InterPro" id="IPR011032">
    <property type="entry name" value="GroES-like_sf"/>
</dbReference>
<gene>
    <name evidence="3" type="ORF">B0H63DRAFT_499742</name>
</gene>
<dbReference type="Gene3D" id="3.90.180.10">
    <property type="entry name" value="Medium-chain alcohol dehydrogenases, catalytic domain"/>
    <property type="match status" value="1"/>
</dbReference>
<dbReference type="Gene3D" id="3.40.50.720">
    <property type="entry name" value="NAD(P)-binding Rossmann-like Domain"/>
    <property type="match status" value="1"/>
</dbReference>
<name>A0AAE0U452_9PEZI</name>
<evidence type="ECO:0000313" key="3">
    <source>
        <dbReference type="EMBL" id="KAK3389904.1"/>
    </source>
</evidence>
<dbReference type="Proteomes" id="UP001285441">
    <property type="component" value="Unassembled WGS sequence"/>
</dbReference>
<accession>A0AAE0U452</accession>
<proteinExistence type="predicted"/>
<dbReference type="SUPFAM" id="SSF50129">
    <property type="entry name" value="GroES-like"/>
    <property type="match status" value="1"/>
</dbReference>
<evidence type="ECO:0000313" key="4">
    <source>
        <dbReference type="Proteomes" id="UP001285441"/>
    </source>
</evidence>
<dbReference type="GO" id="GO:0005739">
    <property type="term" value="C:mitochondrion"/>
    <property type="evidence" value="ECO:0007669"/>
    <property type="project" value="TreeGrafter"/>
</dbReference>
<comment type="caution">
    <text evidence="3">The sequence shown here is derived from an EMBL/GenBank/DDBJ whole genome shotgun (WGS) entry which is preliminary data.</text>
</comment>
<dbReference type="Pfam" id="PF08240">
    <property type="entry name" value="ADH_N"/>
    <property type="match status" value="1"/>
</dbReference>
<dbReference type="SUPFAM" id="SSF51735">
    <property type="entry name" value="NAD(P)-binding Rossmann-fold domains"/>
    <property type="match status" value="1"/>
</dbReference>
<dbReference type="InterPro" id="IPR013149">
    <property type="entry name" value="ADH-like_C"/>
</dbReference>
<dbReference type="Pfam" id="PF00107">
    <property type="entry name" value="ADH_zinc_N"/>
    <property type="match status" value="1"/>
</dbReference>
<keyword evidence="4" id="KW-1185">Reference proteome</keyword>
<evidence type="ECO:0000259" key="1">
    <source>
        <dbReference type="Pfam" id="PF00107"/>
    </source>
</evidence>
<dbReference type="AlphaFoldDB" id="A0AAE0U452"/>
<feature type="domain" description="Alcohol dehydrogenase-like N-terminal" evidence="2">
    <location>
        <begin position="33"/>
        <end position="146"/>
    </location>
</feature>
<dbReference type="PANTHER" id="PTHR43677:SF4">
    <property type="entry name" value="QUINONE OXIDOREDUCTASE-LIKE PROTEIN 2"/>
    <property type="match status" value="1"/>
</dbReference>
<dbReference type="InterPro" id="IPR051397">
    <property type="entry name" value="Zn-ADH-like_protein"/>
</dbReference>
<feature type="domain" description="Alcohol dehydrogenase-like C-terminal" evidence="1">
    <location>
        <begin position="203"/>
        <end position="332"/>
    </location>
</feature>
<organism evidence="3 4">
    <name type="scientific">Podospora didyma</name>
    <dbReference type="NCBI Taxonomy" id="330526"/>
    <lineage>
        <taxon>Eukaryota</taxon>
        <taxon>Fungi</taxon>
        <taxon>Dikarya</taxon>
        <taxon>Ascomycota</taxon>
        <taxon>Pezizomycotina</taxon>
        <taxon>Sordariomycetes</taxon>
        <taxon>Sordariomycetidae</taxon>
        <taxon>Sordariales</taxon>
        <taxon>Podosporaceae</taxon>
        <taxon>Podospora</taxon>
    </lineage>
</organism>
<dbReference type="InterPro" id="IPR013154">
    <property type="entry name" value="ADH-like_N"/>
</dbReference>
<reference evidence="3" key="1">
    <citation type="journal article" date="2023" name="Mol. Phylogenet. Evol.">
        <title>Genome-scale phylogeny and comparative genomics of the fungal order Sordariales.</title>
        <authorList>
            <person name="Hensen N."/>
            <person name="Bonometti L."/>
            <person name="Westerberg I."/>
            <person name="Brannstrom I.O."/>
            <person name="Guillou S."/>
            <person name="Cros-Aarteil S."/>
            <person name="Calhoun S."/>
            <person name="Haridas S."/>
            <person name="Kuo A."/>
            <person name="Mondo S."/>
            <person name="Pangilinan J."/>
            <person name="Riley R."/>
            <person name="LaButti K."/>
            <person name="Andreopoulos B."/>
            <person name="Lipzen A."/>
            <person name="Chen C."/>
            <person name="Yan M."/>
            <person name="Daum C."/>
            <person name="Ng V."/>
            <person name="Clum A."/>
            <person name="Steindorff A."/>
            <person name="Ohm R.A."/>
            <person name="Martin F."/>
            <person name="Silar P."/>
            <person name="Natvig D.O."/>
            <person name="Lalanne C."/>
            <person name="Gautier V."/>
            <person name="Ament-Velasquez S.L."/>
            <person name="Kruys A."/>
            <person name="Hutchinson M.I."/>
            <person name="Powell A.J."/>
            <person name="Barry K."/>
            <person name="Miller A.N."/>
            <person name="Grigoriev I.V."/>
            <person name="Debuchy R."/>
            <person name="Gladieux P."/>
            <person name="Hiltunen Thoren M."/>
            <person name="Johannesson H."/>
        </authorList>
    </citation>
    <scope>NUCLEOTIDE SEQUENCE</scope>
    <source>
        <strain evidence="3">CBS 232.78</strain>
    </source>
</reference>
<protein>
    <submittedName>
        <fullName evidence="3">Chaperonin 10-like protein</fullName>
    </submittedName>
</protein>
<dbReference type="EMBL" id="JAULSW010000002">
    <property type="protein sequence ID" value="KAK3389904.1"/>
    <property type="molecule type" value="Genomic_DNA"/>
</dbReference>